<evidence type="ECO:0008006" key="4">
    <source>
        <dbReference type="Google" id="ProtNLM"/>
    </source>
</evidence>
<accession>A0AAD3H3P3</accession>
<dbReference type="SUPFAM" id="SSF103473">
    <property type="entry name" value="MFS general substrate transporter"/>
    <property type="match status" value="1"/>
</dbReference>
<feature type="transmembrane region" description="Helical" evidence="1">
    <location>
        <begin position="286"/>
        <end position="308"/>
    </location>
</feature>
<dbReference type="PANTHER" id="PTHR23539">
    <property type="entry name" value="MFS TRANSPORTER"/>
    <property type="match status" value="1"/>
</dbReference>
<dbReference type="Proteomes" id="UP001054902">
    <property type="component" value="Unassembled WGS sequence"/>
</dbReference>
<protein>
    <recommendedName>
        <fullName evidence="4">Major facilitator superfamily (MFS) profile domain-containing protein</fullName>
    </recommendedName>
</protein>
<evidence type="ECO:0000313" key="2">
    <source>
        <dbReference type="EMBL" id="GFH49457.1"/>
    </source>
</evidence>
<dbReference type="EMBL" id="BLLK01000038">
    <property type="protein sequence ID" value="GFH49457.1"/>
    <property type="molecule type" value="Genomic_DNA"/>
</dbReference>
<keyword evidence="3" id="KW-1185">Reference proteome</keyword>
<proteinExistence type="predicted"/>
<dbReference type="InterPro" id="IPR036259">
    <property type="entry name" value="MFS_trans_sf"/>
</dbReference>
<dbReference type="InterPro" id="IPR011701">
    <property type="entry name" value="MFS"/>
</dbReference>
<reference evidence="2 3" key="1">
    <citation type="journal article" date="2021" name="Sci. Rep.">
        <title>The genome of the diatom Chaetoceros tenuissimus carries an ancient integrated fragment of an extant virus.</title>
        <authorList>
            <person name="Hongo Y."/>
            <person name="Kimura K."/>
            <person name="Takaki Y."/>
            <person name="Yoshida Y."/>
            <person name="Baba S."/>
            <person name="Kobayashi G."/>
            <person name="Nagasaki K."/>
            <person name="Hano T."/>
            <person name="Tomaru Y."/>
        </authorList>
    </citation>
    <scope>NUCLEOTIDE SEQUENCE [LARGE SCALE GENOMIC DNA]</scope>
    <source>
        <strain evidence="2 3">NIES-3715</strain>
    </source>
</reference>
<dbReference type="Pfam" id="PF07690">
    <property type="entry name" value="MFS_1"/>
    <property type="match status" value="1"/>
</dbReference>
<evidence type="ECO:0000313" key="3">
    <source>
        <dbReference type="Proteomes" id="UP001054902"/>
    </source>
</evidence>
<keyword evidence="1" id="KW-0812">Transmembrane</keyword>
<dbReference type="GO" id="GO:0022857">
    <property type="term" value="F:transmembrane transporter activity"/>
    <property type="evidence" value="ECO:0007669"/>
    <property type="project" value="InterPro"/>
</dbReference>
<organism evidence="2 3">
    <name type="scientific">Chaetoceros tenuissimus</name>
    <dbReference type="NCBI Taxonomy" id="426638"/>
    <lineage>
        <taxon>Eukaryota</taxon>
        <taxon>Sar</taxon>
        <taxon>Stramenopiles</taxon>
        <taxon>Ochrophyta</taxon>
        <taxon>Bacillariophyta</taxon>
        <taxon>Coscinodiscophyceae</taxon>
        <taxon>Chaetocerotophycidae</taxon>
        <taxon>Chaetocerotales</taxon>
        <taxon>Chaetocerotaceae</taxon>
        <taxon>Chaetoceros</taxon>
    </lineage>
</organism>
<feature type="transmembrane region" description="Helical" evidence="1">
    <location>
        <begin position="143"/>
        <end position="164"/>
    </location>
</feature>
<sequence>MPYLYLTPERTFNAVAFFIGEIGDGLNYFQGMYLVVQGWNASAIGYALSLMGFTTLFMQTFAGDLVDKVTVDRRILLAMAALTTAGSASTIMFVRDGNRDHMLMYITKILEGVAASFMTPCLTALTLANFGPKRFDAIMAKNIFWGLVGYAIAATLVGASAYVLYPNIQYCFLVMGFSALMASLLTSFLPEGHPKLGSGFHIEDEQEKKALGEESSHSSDENTTLVSRNKFKAASYWSVMTEPRTLTFCLTGFFFHLANANVLMVLGELMIVKKEGDDAGEAKRNAIPLMAIATLVSQFFMCSSVSLGGYLSKRGTGRKAIFLAGIATLPIRCALVILWKDAGPKVLLLTQILDGIEGGLFRVIHPLLVVDLTFGTGRFNIVMGLTNSFFWFGRTFSTLLGQYAVEKYGHVVSLCGSMVVSCIPIIIFGCFMPETISSRRTNNTYNEHYDISLKSKTEDGNLEYKRMDSPTSHQIV</sequence>
<feature type="transmembrane region" description="Helical" evidence="1">
    <location>
        <begin position="411"/>
        <end position="431"/>
    </location>
</feature>
<gene>
    <name evidence="2" type="ORF">CTEN210_05933</name>
</gene>
<comment type="caution">
    <text evidence="2">The sequence shown here is derived from an EMBL/GenBank/DDBJ whole genome shotgun (WGS) entry which is preliminary data.</text>
</comment>
<dbReference type="AlphaFoldDB" id="A0AAD3H3P3"/>
<feature type="transmembrane region" description="Helical" evidence="1">
    <location>
        <begin position="170"/>
        <end position="189"/>
    </location>
</feature>
<feature type="transmembrane region" description="Helical" evidence="1">
    <location>
        <begin position="245"/>
        <end position="266"/>
    </location>
</feature>
<dbReference type="CDD" id="cd06174">
    <property type="entry name" value="MFS"/>
    <property type="match status" value="1"/>
</dbReference>
<feature type="transmembrane region" description="Helical" evidence="1">
    <location>
        <begin position="75"/>
        <end position="94"/>
    </location>
</feature>
<keyword evidence="1" id="KW-1133">Transmembrane helix</keyword>
<evidence type="ECO:0000256" key="1">
    <source>
        <dbReference type="SAM" id="Phobius"/>
    </source>
</evidence>
<feature type="transmembrane region" description="Helical" evidence="1">
    <location>
        <begin position="43"/>
        <end position="63"/>
    </location>
</feature>
<feature type="transmembrane region" description="Helical" evidence="1">
    <location>
        <begin position="320"/>
        <end position="339"/>
    </location>
</feature>
<feature type="transmembrane region" description="Helical" evidence="1">
    <location>
        <begin position="114"/>
        <end position="131"/>
    </location>
</feature>
<name>A0AAD3H3P3_9STRA</name>
<dbReference type="PANTHER" id="PTHR23539:SF1">
    <property type="entry name" value="MAJOR FACILITATOR SUPERFAMILY (MFS) PROFILE DOMAIN-CONTAINING PROTEIN"/>
    <property type="match status" value="1"/>
</dbReference>
<keyword evidence="1" id="KW-0472">Membrane</keyword>
<dbReference type="Gene3D" id="1.20.1250.20">
    <property type="entry name" value="MFS general substrate transporter like domains"/>
    <property type="match status" value="2"/>
</dbReference>